<dbReference type="Proteomes" id="UP000007844">
    <property type="component" value="Chromosome"/>
</dbReference>
<feature type="region of interest" description="Disordered" evidence="6">
    <location>
        <begin position="1"/>
        <end position="40"/>
    </location>
</feature>
<reference evidence="8 9" key="1">
    <citation type="journal article" date="2011" name="J. Bacteriol.">
        <title>Genome sequence of the mercury-methylating and pleomorphic Desulfovibrio africanus Strain Walvis Bay.</title>
        <authorList>
            <person name="Brown S.D."/>
            <person name="Wall J.D."/>
            <person name="Kucken A.M."/>
            <person name="Gilmour C.C."/>
            <person name="Podar M."/>
            <person name="Brandt C.C."/>
            <person name="Teshima H."/>
            <person name="Detter J.C."/>
            <person name="Han C.S."/>
            <person name="Land M.L."/>
            <person name="Lucas S."/>
            <person name="Han J."/>
            <person name="Pennacchio L."/>
            <person name="Nolan M."/>
            <person name="Pitluck S."/>
            <person name="Woyke T."/>
            <person name="Goodwin L."/>
            <person name="Palumbo A.V."/>
            <person name="Elias D.A."/>
        </authorList>
    </citation>
    <scope>NUCLEOTIDE SEQUENCE [LARGE SCALE GENOMIC DNA]</scope>
    <source>
        <strain evidence="8 9">Walvis Bay</strain>
    </source>
</reference>
<sequence length="398" mass="42990">MTNCTGNMTTQNSEEPSQEAQLVPETERTPFDLKDGGRGPEDTGPLHAKFYRPFLLLVFIGAVAVLTALLWPFRHAIILAAILALLLAPLRQRMLPVLRGSRIITAAFLTSATFIFIVMPTAILAAVLANEAASVIEAGIQWFNAGGMTVMITRLKSLDLPVWLQMLADRVPFDPQSLEANLVAVGGEIGKRLLFIGRGFAGHVAGFLFQIVMLLLFLFYFLVEGKRVVTALRRLSPLRRSQEQELAERLKIVARSIVVGGIAAGLTQGVATAIGLWLVGLNALFWGVIAMAAALVPVVGLALIHIPVIAYLFIEGATGQALGLLAWWLLVVSTVDNFVRPFFIRGGTKLPLMLIFVSIVGGLLLFGPLGLVYGPVALSLCLVVFQLFIEAQTKEGQA</sequence>
<feature type="transmembrane region" description="Helical" evidence="7">
    <location>
        <begin position="371"/>
        <end position="389"/>
    </location>
</feature>
<feature type="transmembrane region" description="Helical" evidence="7">
    <location>
        <begin position="311"/>
        <end position="330"/>
    </location>
</feature>
<comment type="similarity">
    <text evidence="2">Belongs to the autoinducer-2 exporter (AI-2E) (TC 2.A.86) family.</text>
</comment>
<dbReference type="GO" id="GO:0016020">
    <property type="term" value="C:membrane"/>
    <property type="evidence" value="ECO:0007669"/>
    <property type="project" value="UniProtKB-SubCell"/>
</dbReference>
<evidence type="ECO:0000256" key="5">
    <source>
        <dbReference type="ARBA" id="ARBA00023136"/>
    </source>
</evidence>
<feature type="transmembrane region" description="Helical" evidence="7">
    <location>
        <begin position="284"/>
        <end position="304"/>
    </location>
</feature>
<accession>F3Z1Y7</accession>
<dbReference type="HOGENOM" id="CLU_041771_2_3_7"/>
<organism evidence="8 9">
    <name type="scientific">Desulfocurvibacter africanus subsp. africanus str. Walvis Bay</name>
    <dbReference type="NCBI Taxonomy" id="690850"/>
    <lineage>
        <taxon>Bacteria</taxon>
        <taxon>Pseudomonadati</taxon>
        <taxon>Thermodesulfobacteriota</taxon>
        <taxon>Desulfovibrionia</taxon>
        <taxon>Desulfovibrionales</taxon>
        <taxon>Desulfovibrionaceae</taxon>
        <taxon>Desulfocurvibacter</taxon>
    </lineage>
</organism>
<feature type="transmembrane region" description="Helical" evidence="7">
    <location>
        <begin position="200"/>
        <end position="223"/>
    </location>
</feature>
<protein>
    <recommendedName>
        <fullName evidence="10">AI-2E family transporter</fullName>
    </recommendedName>
</protein>
<keyword evidence="9" id="KW-1185">Reference proteome</keyword>
<keyword evidence="3 7" id="KW-0812">Transmembrane</keyword>
<evidence type="ECO:0000256" key="2">
    <source>
        <dbReference type="ARBA" id="ARBA00009773"/>
    </source>
</evidence>
<evidence type="ECO:0000256" key="3">
    <source>
        <dbReference type="ARBA" id="ARBA00022692"/>
    </source>
</evidence>
<keyword evidence="5 7" id="KW-0472">Membrane</keyword>
<feature type="transmembrane region" description="Helical" evidence="7">
    <location>
        <begin position="257"/>
        <end position="278"/>
    </location>
</feature>
<evidence type="ECO:0008006" key="10">
    <source>
        <dbReference type="Google" id="ProtNLM"/>
    </source>
</evidence>
<name>F3Z1Y7_DESAF</name>
<evidence type="ECO:0000313" key="8">
    <source>
        <dbReference type="EMBL" id="EGJ50095.1"/>
    </source>
</evidence>
<feature type="transmembrane region" description="Helical" evidence="7">
    <location>
        <begin position="103"/>
        <end position="129"/>
    </location>
</feature>
<dbReference type="eggNOG" id="COG0628">
    <property type="taxonomic scope" value="Bacteria"/>
</dbReference>
<proteinExistence type="inferred from homology"/>
<dbReference type="EMBL" id="CP003221">
    <property type="protein sequence ID" value="EGJ50095.1"/>
    <property type="molecule type" value="Genomic_DNA"/>
</dbReference>
<dbReference type="PANTHER" id="PTHR21716">
    <property type="entry name" value="TRANSMEMBRANE PROTEIN"/>
    <property type="match status" value="1"/>
</dbReference>
<comment type="subcellular location">
    <subcellularLocation>
        <location evidence="1">Membrane</location>
        <topology evidence="1">Multi-pass membrane protein</topology>
    </subcellularLocation>
</comment>
<dbReference type="AlphaFoldDB" id="F3Z1Y7"/>
<feature type="compositionally biased region" description="Basic and acidic residues" evidence="6">
    <location>
        <begin position="25"/>
        <end position="40"/>
    </location>
</feature>
<evidence type="ECO:0000256" key="4">
    <source>
        <dbReference type="ARBA" id="ARBA00022989"/>
    </source>
</evidence>
<dbReference type="PANTHER" id="PTHR21716:SF4">
    <property type="entry name" value="TRANSMEMBRANE PROTEIN 245"/>
    <property type="match status" value="1"/>
</dbReference>
<evidence type="ECO:0000256" key="6">
    <source>
        <dbReference type="SAM" id="MobiDB-lite"/>
    </source>
</evidence>
<dbReference type="InterPro" id="IPR002549">
    <property type="entry name" value="AI-2E-like"/>
</dbReference>
<feature type="compositionally biased region" description="Polar residues" evidence="6">
    <location>
        <begin position="1"/>
        <end position="20"/>
    </location>
</feature>
<feature type="transmembrane region" description="Helical" evidence="7">
    <location>
        <begin position="50"/>
        <end position="69"/>
    </location>
</feature>
<evidence type="ECO:0000313" key="9">
    <source>
        <dbReference type="Proteomes" id="UP000007844"/>
    </source>
</evidence>
<evidence type="ECO:0000256" key="7">
    <source>
        <dbReference type="SAM" id="Phobius"/>
    </source>
</evidence>
<dbReference type="Pfam" id="PF01594">
    <property type="entry name" value="AI-2E_transport"/>
    <property type="match status" value="1"/>
</dbReference>
<dbReference type="STRING" id="690850.Desaf_1759"/>
<evidence type="ECO:0000256" key="1">
    <source>
        <dbReference type="ARBA" id="ARBA00004141"/>
    </source>
</evidence>
<gene>
    <name evidence="8" type="ORF">Desaf_1759</name>
</gene>
<feature type="transmembrane region" description="Helical" evidence="7">
    <location>
        <begin position="75"/>
        <end position="91"/>
    </location>
</feature>
<keyword evidence="4 7" id="KW-1133">Transmembrane helix</keyword>
<dbReference type="KEGG" id="daf:Desaf_1759"/>